<dbReference type="Proteomes" id="UP001612741">
    <property type="component" value="Unassembled WGS sequence"/>
</dbReference>
<evidence type="ECO:0000256" key="1">
    <source>
        <dbReference type="SAM" id="MobiDB-lite"/>
    </source>
</evidence>
<reference evidence="2 3" key="1">
    <citation type="submission" date="2024-10" db="EMBL/GenBank/DDBJ databases">
        <title>The Natural Products Discovery Center: Release of the First 8490 Sequenced Strains for Exploring Actinobacteria Biosynthetic Diversity.</title>
        <authorList>
            <person name="Kalkreuter E."/>
            <person name="Kautsar S.A."/>
            <person name="Yang D."/>
            <person name="Bader C.D."/>
            <person name="Teijaro C.N."/>
            <person name="Fluegel L."/>
            <person name="Davis C.M."/>
            <person name="Simpson J.R."/>
            <person name="Lauterbach L."/>
            <person name="Steele A.D."/>
            <person name="Gui C."/>
            <person name="Meng S."/>
            <person name="Li G."/>
            <person name="Viehrig K."/>
            <person name="Ye F."/>
            <person name="Su P."/>
            <person name="Kiefer A.F."/>
            <person name="Nichols A."/>
            <person name="Cepeda A.J."/>
            <person name="Yan W."/>
            <person name="Fan B."/>
            <person name="Jiang Y."/>
            <person name="Adhikari A."/>
            <person name="Zheng C.-J."/>
            <person name="Schuster L."/>
            <person name="Cowan T.M."/>
            <person name="Smanski M.J."/>
            <person name="Chevrette M.G."/>
            <person name="De Carvalho L.P.S."/>
            <person name="Shen B."/>
        </authorList>
    </citation>
    <scope>NUCLEOTIDE SEQUENCE [LARGE SCALE GENOMIC DNA]</scope>
    <source>
        <strain evidence="2 3">NPDC050545</strain>
    </source>
</reference>
<keyword evidence="3" id="KW-1185">Reference proteome</keyword>
<name>A0ABW7ZEI2_9ACTN</name>
<feature type="region of interest" description="Disordered" evidence="1">
    <location>
        <begin position="1"/>
        <end position="32"/>
    </location>
</feature>
<evidence type="ECO:0000313" key="3">
    <source>
        <dbReference type="Proteomes" id="UP001612741"/>
    </source>
</evidence>
<feature type="compositionally biased region" description="Polar residues" evidence="1">
    <location>
        <begin position="1"/>
        <end position="13"/>
    </location>
</feature>
<dbReference type="RefSeq" id="WP_397092240.1">
    <property type="nucleotide sequence ID" value="NZ_JBITGY010000024.1"/>
</dbReference>
<sequence length="146" mass="16047">MDTPDDNQLTSWTEADHYNDAPPATPPHDDSAALTYQRRGHNELIIQGSHPRAGTWHMTVTGEHGLDQRIKISVATGHFAAWMDSPDLFAALARHQPTSLDETITLLNELGATDITAETARRRAEADAALARHFDDLASGGWDDPR</sequence>
<protein>
    <submittedName>
        <fullName evidence="2">Uncharacterized protein</fullName>
    </submittedName>
</protein>
<organism evidence="2 3">
    <name type="scientific">Nonomuraea typhae</name>
    <dbReference type="NCBI Taxonomy" id="2603600"/>
    <lineage>
        <taxon>Bacteria</taxon>
        <taxon>Bacillati</taxon>
        <taxon>Actinomycetota</taxon>
        <taxon>Actinomycetes</taxon>
        <taxon>Streptosporangiales</taxon>
        <taxon>Streptosporangiaceae</taxon>
        <taxon>Nonomuraea</taxon>
    </lineage>
</organism>
<accession>A0ABW7ZEI2</accession>
<gene>
    <name evidence="2" type="ORF">ACIBG2_51230</name>
</gene>
<proteinExistence type="predicted"/>
<comment type="caution">
    <text evidence="2">The sequence shown here is derived from an EMBL/GenBank/DDBJ whole genome shotgun (WGS) entry which is preliminary data.</text>
</comment>
<dbReference type="EMBL" id="JBITGY010000024">
    <property type="protein sequence ID" value="MFI6505833.1"/>
    <property type="molecule type" value="Genomic_DNA"/>
</dbReference>
<evidence type="ECO:0000313" key="2">
    <source>
        <dbReference type="EMBL" id="MFI6505833.1"/>
    </source>
</evidence>